<dbReference type="Gene3D" id="1.10.10.10">
    <property type="entry name" value="Winged helix-like DNA-binding domain superfamily/Winged helix DNA-binding domain"/>
    <property type="match status" value="1"/>
</dbReference>
<name>A0A9W6LLI5_9FUSO</name>
<comment type="caution">
    <text evidence="1">The sequence shown here is derived from an EMBL/GenBank/DDBJ whole genome shotgun (WGS) entry which is preliminary data.</text>
</comment>
<dbReference type="Proteomes" id="UP001144471">
    <property type="component" value="Unassembled WGS sequence"/>
</dbReference>
<dbReference type="EMBL" id="BSDY01000001">
    <property type="protein sequence ID" value="GLI54707.1"/>
    <property type="molecule type" value="Genomic_DNA"/>
</dbReference>
<dbReference type="AlphaFoldDB" id="A0A9W6LLI5"/>
<reference evidence="1" key="1">
    <citation type="submission" date="2022-12" db="EMBL/GenBank/DDBJ databases">
        <title>Reference genome sequencing for broad-spectrum identification of bacterial and archaeal isolates by mass spectrometry.</title>
        <authorList>
            <person name="Sekiguchi Y."/>
            <person name="Tourlousse D.M."/>
        </authorList>
    </citation>
    <scope>NUCLEOTIDE SEQUENCE</scope>
    <source>
        <strain evidence="1">10succ1</strain>
    </source>
</reference>
<keyword evidence="2" id="KW-1185">Reference proteome</keyword>
<dbReference type="InterPro" id="IPR036390">
    <property type="entry name" value="WH_DNA-bd_sf"/>
</dbReference>
<evidence type="ECO:0000313" key="1">
    <source>
        <dbReference type="EMBL" id="GLI54707.1"/>
    </source>
</evidence>
<protein>
    <submittedName>
        <fullName evidence="1">Uncharacterized protein</fullName>
    </submittedName>
</protein>
<organism evidence="1 2">
    <name type="scientific">Propionigenium maris DSM 9537</name>
    <dbReference type="NCBI Taxonomy" id="1123000"/>
    <lineage>
        <taxon>Bacteria</taxon>
        <taxon>Fusobacteriati</taxon>
        <taxon>Fusobacteriota</taxon>
        <taxon>Fusobacteriia</taxon>
        <taxon>Fusobacteriales</taxon>
        <taxon>Fusobacteriaceae</taxon>
        <taxon>Propionigenium</taxon>
    </lineage>
</organism>
<accession>A0A9W6LLI5</accession>
<dbReference type="RefSeq" id="WP_281832613.1">
    <property type="nucleotide sequence ID" value="NZ_BSDY01000001.1"/>
</dbReference>
<gene>
    <name evidence="1" type="ORF">PM10SUCC1_02220</name>
</gene>
<evidence type="ECO:0000313" key="2">
    <source>
        <dbReference type="Proteomes" id="UP001144471"/>
    </source>
</evidence>
<dbReference type="InterPro" id="IPR036388">
    <property type="entry name" value="WH-like_DNA-bd_sf"/>
</dbReference>
<sequence length="129" mass="14819">MEIFITLTSLLNKYKELLKEASSSDLSFNESLVLQVVAKKDMRKCEIREHLYKDKSQIHRVIEGMVRKRLLKKLGNRYILTQDGLEEYEKISAINTSIMKSLNCGTGPSQSTMLEQLIPVERSVSDLIK</sequence>
<dbReference type="SUPFAM" id="SSF46785">
    <property type="entry name" value="Winged helix' DNA-binding domain"/>
    <property type="match status" value="1"/>
</dbReference>
<proteinExistence type="predicted"/>